<dbReference type="EMBL" id="GGEC01080550">
    <property type="protein sequence ID" value="MBX61034.1"/>
    <property type="molecule type" value="Transcribed_RNA"/>
</dbReference>
<evidence type="ECO:0000313" key="1">
    <source>
        <dbReference type="EMBL" id="MBX61034.1"/>
    </source>
</evidence>
<protein>
    <submittedName>
        <fullName evidence="1">Uncharacterized protein</fullName>
    </submittedName>
</protein>
<reference evidence="1" key="1">
    <citation type="submission" date="2018-02" db="EMBL/GenBank/DDBJ databases">
        <title>Rhizophora mucronata_Transcriptome.</title>
        <authorList>
            <person name="Meera S.P."/>
            <person name="Sreeshan A."/>
            <person name="Augustine A."/>
        </authorList>
    </citation>
    <scope>NUCLEOTIDE SEQUENCE</scope>
    <source>
        <tissue evidence="1">Leaf</tissue>
    </source>
</reference>
<organism evidence="1">
    <name type="scientific">Rhizophora mucronata</name>
    <name type="common">Asiatic mangrove</name>
    <dbReference type="NCBI Taxonomy" id="61149"/>
    <lineage>
        <taxon>Eukaryota</taxon>
        <taxon>Viridiplantae</taxon>
        <taxon>Streptophyta</taxon>
        <taxon>Embryophyta</taxon>
        <taxon>Tracheophyta</taxon>
        <taxon>Spermatophyta</taxon>
        <taxon>Magnoliopsida</taxon>
        <taxon>eudicotyledons</taxon>
        <taxon>Gunneridae</taxon>
        <taxon>Pentapetalae</taxon>
        <taxon>rosids</taxon>
        <taxon>fabids</taxon>
        <taxon>Malpighiales</taxon>
        <taxon>Rhizophoraceae</taxon>
        <taxon>Rhizophora</taxon>
    </lineage>
</organism>
<sequence length="35" mass="4372">MYLVQFFFSLALDLWENICYSFLQFFVLLKFQPFL</sequence>
<accession>A0A2P2Q208</accession>
<name>A0A2P2Q208_RHIMU</name>
<proteinExistence type="predicted"/>
<dbReference type="AlphaFoldDB" id="A0A2P2Q208"/>